<dbReference type="InterPro" id="IPR016167">
    <property type="entry name" value="FAD-bd_PCMH_sub1"/>
</dbReference>
<comment type="caution">
    <text evidence="4">The sequence shown here is derived from an EMBL/GenBank/DDBJ whole genome shotgun (WGS) entry which is preliminary data.</text>
</comment>
<proteinExistence type="predicted"/>
<dbReference type="Gene3D" id="3.30.43.10">
    <property type="entry name" value="Uridine Diphospho-n-acetylenolpyruvylglucosamine Reductase, domain 2"/>
    <property type="match status" value="1"/>
</dbReference>
<dbReference type="InterPro" id="IPR016170">
    <property type="entry name" value="Cytok_DH_C_sf"/>
</dbReference>
<evidence type="ECO:0000313" key="4">
    <source>
        <dbReference type="EMBL" id="RKG84462.1"/>
    </source>
</evidence>
<dbReference type="InterPro" id="IPR016166">
    <property type="entry name" value="FAD-bd_PCMH"/>
</dbReference>
<dbReference type="PROSITE" id="PS51387">
    <property type="entry name" value="FAD_PCMH"/>
    <property type="match status" value="1"/>
</dbReference>
<dbReference type="GO" id="GO:1903457">
    <property type="term" value="P:lactate catabolic process"/>
    <property type="evidence" value="ECO:0007669"/>
    <property type="project" value="TreeGrafter"/>
</dbReference>
<feature type="domain" description="FAD-binding PCMH-type" evidence="3">
    <location>
        <begin position="62"/>
        <end position="249"/>
    </location>
</feature>
<dbReference type="Gene3D" id="3.30.465.10">
    <property type="match status" value="1"/>
</dbReference>
<dbReference type="EMBL" id="RAVZ01000155">
    <property type="protein sequence ID" value="RKG84462.1"/>
    <property type="molecule type" value="Genomic_DNA"/>
</dbReference>
<dbReference type="SUPFAM" id="SSF55103">
    <property type="entry name" value="FAD-linked oxidases, C-terminal domain"/>
    <property type="match status" value="1"/>
</dbReference>
<dbReference type="AlphaFoldDB" id="A0A3A8IM69"/>
<dbReference type="PANTHER" id="PTHR11748:SF114">
    <property type="entry name" value="ARYL-ALCOHOL OXIDASE VANILLYL-ALCOHOL OXIDASE (AFU_ORTHOLOGUE AFUA_3G09500)-RELATED"/>
    <property type="match status" value="1"/>
</dbReference>
<dbReference type="GO" id="GO:0004458">
    <property type="term" value="F:D-lactate dehydrogenase (cytochrome) activity"/>
    <property type="evidence" value="ECO:0007669"/>
    <property type="project" value="TreeGrafter"/>
</dbReference>
<dbReference type="GO" id="GO:0008720">
    <property type="term" value="F:D-lactate dehydrogenase (NAD+) activity"/>
    <property type="evidence" value="ECO:0007669"/>
    <property type="project" value="TreeGrafter"/>
</dbReference>
<dbReference type="Gene3D" id="3.40.462.10">
    <property type="entry name" value="FAD-linked oxidases, C-terminal domain"/>
    <property type="match status" value="1"/>
</dbReference>
<dbReference type="Proteomes" id="UP000268094">
    <property type="component" value="Unassembled WGS sequence"/>
</dbReference>
<keyword evidence="2" id="KW-0274">FAD</keyword>
<name>A0A3A8IM69_9BACT</name>
<evidence type="ECO:0000256" key="1">
    <source>
        <dbReference type="ARBA" id="ARBA00022630"/>
    </source>
</evidence>
<dbReference type="SUPFAM" id="SSF56176">
    <property type="entry name" value="FAD-binding/transporter-associated domain-like"/>
    <property type="match status" value="1"/>
</dbReference>
<keyword evidence="1" id="KW-0285">Flavoprotein</keyword>
<dbReference type="GO" id="GO:0071949">
    <property type="term" value="F:FAD binding"/>
    <property type="evidence" value="ECO:0007669"/>
    <property type="project" value="InterPro"/>
</dbReference>
<dbReference type="PANTHER" id="PTHR11748">
    <property type="entry name" value="D-LACTATE DEHYDROGENASE"/>
    <property type="match status" value="1"/>
</dbReference>
<accession>A0A3A8IM69</accession>
<dbReference type="InterPro" id="IPR016169">
    <property type="entry name" value="FAD-bd_PCMH_sub2"/>
</dbReference>
<protein>
    <submittedName>
        <fullName evidence="4">FAD-binding oxidoreductase</fullName>
    </submittedName>
</protein>
<evidence type="ECO:0000313" key="5">
    <source>
        <dbReference type="Proteomes" id="UP000268094"/>
    </source>
</evidence>
<evidence type="ECO:0000256" key="2">
    <source>
        <dbReference type="ARBA" id="ARBA00022827"/>
    </source>
</evidence>
<dbReference type="Pfam" id="PF01565">
    <property type="entry name" value="FAD_binding_4"/>
    <property type="match status" value="1"/>
</dbReference>
<dbReference type="InterPro" id="IPR006094">
    <property type="entry name" value="Oxid_FAD_bind_N"/>
</dbReference>
<dbReference type="InterPro" id="IPR036318">
    <property type="entry name" value="FAD-bd_PCMH-like_sf"/>
</dbReference>
<gene>
    <name evidence="4" type="ORF">D7V88_21880</name>
</gene>
<reference evidence="5" key="1">
    <citation type="submission" date="2018-09" db="EMBL/GenBank/DDBJ databases">
        <authorList>
            <person name="Livingstone P.G."/>
            <person name="Whitworth D.E."/>
        </authorList>
    </citation>
    <scope>NUCLEOTIDE SEQUENCE [LARGE SCALE GENOMIC DNA]</scope>
    <source>
        <strain evidence="5">CA054A</strain>
    </source>
</reference>
<keyword evidence="5" id="KW-1185">Reference proteome</keyword>
<organism evidence="4 5">
    <name type="scientific">Corallococcus terminator</name>
    <dbReference type="NCBI Taxonomy" id="2316733"/>
    <lineage>
        <taxon>Bacteria</taxon>
        <taxon>Pseudomonadati</taxon>
        <taxon>Myxococcota</taxon>
        <taxon>Myxococcia</taxon>
        <taxon>Myxococcales</taxon>
        <taxon>Cystobacterineae</taxon>
        <taxon>Myxococcaceae</taxon>
        <taxon>Corallococcus</taxon>
    </lineage>
</organism>
<evidence type="ECO:0000259" key="3">
    <source>
        <dbReference type="PROSITE" id="PS51387"/>
    </source>
</evidence>
<sequence length="527" mass="57004">MQVASCRAAGAGILRPVNETDGKTPVDVLEAALAAWRGALGEAHVIVESEALEAAQTATFATTQRIPAILRPADTSQVQACLRIAQAHGVPVYPVSAGRNWGYGSRVPAGDGSVLLDLGRMNRVVEHDEQLAYLTVEPGVTFRQAHAWLREKNSSTFITTIGGSPDASLVGNALERGDGRGPHADIFQHVCALEVVLPTGEVVHTGHARFPGAHAAPVFRWGLGPVLDGLFSQSSLGVVTRMTFWLARKQPYLREFVCAVNDDARLWDAVDRLQALALDGTLKGSFFFWNDIKAFSVTQQYPYASVGRTPLPDWARDKFREGFGRWAISGALSAPDAEIGALLERRLAAALDGASRPLSFTPGPPDGESPFQGVPSEANLAMTYWRKRTPQPETPDPDRDRCGFIWCSVALPFTGAHAKRAVEIADRVPRLFGLEPNLALLAHSPRCLYLATALAYDRDARGEDARAHACYRALTRELAEAGYFLTRAGLQAQEEAPPVRDASAELVRKLQAALDPRGILAPGRPET</sequence>
<dbReference type="InterPro" id="IPR016164">
    <property type="entry name" value="FAD-linked_Oxase-like_C"/>
</dbReference>